<dbReference type="EMBL" id="CP017316">
    <property type="protein sequence ID" value="AOT60960.1"/>
    <property type="molecule type" value="Genomic_DNA"/>
</dbReference>
<organism evidence="3 4">
    <name type="scientific">Streptomyces rubrolavendulae</name>
    <dbReference type="NCBI Taxonomy" id="285473"/>
    <lineage>
        <taxon>Bacteria</taxon>
        <taxon>Bacillati</taxon>
        <taxon>Actinomycetota</taxon>
        <taxon>Actinomycetes</taxon>
        <taxon>Kitasatosporales</taxon>
        <taxon>Streptomycetaceae</taxon>
        <taxon>Streptomyces</taxon>
    </lineage>
</organism>
<proteinExistence type="predicted"/>
<dbReference type="EC" id="3.1.4.52" evidence="3"/>
<dbReference type="PANTHER" id="PTHR45228">
    <property type="entry name" value="CYCLIC DI-GMP PHOSPHODIESTERASE TM_0186-RELATED"/>
    <property type="match status" value="1"/>
</dbReference>
<feature type="compositionally biased region" description="Low complexity" evidence="1">
    <location>
        <begin position="140"/>
        <end position="160"/>
    </location>
</feature>
<dbReference type="Proteomes" id="UP000095349">
    <property type="component" value="Chromosome"/>
</dbReference>
<keyword evidence="2" id="KW-0472">Membrane</keyword>
<dbReference type="CDD" id="cd00077">
    <property type="entry name" value="HDc"/>
    <property type="match status" value="1"/>
</dbReference>
<dbReference type="InterPro" id="IPR003607">
    <property type="entry name" value="HD/PDEase_dom"/>
</dbReference>
<dbReference type="STRING" id="285473.A4G23_03837"/>
<feature type="region of interest" description="Disordered" evidence="1">
    <location>
        <begin position="88"/>
        <end position="188"/>
    </location>
</feature>
<gene>
    <name evidence="3" type="primary">rpfG_2</name>
    <name evidence="3" type="ORF">A4G23_03837</name>
</gene>
<keyword evidence="2" id="KW-0812">Transmembrane</keyword>
<keyword evidence="4" id="KW-1185">Reference proteome</keyword>
<evidence type="ECO:0000256" key="2">
    <source>
        <dbReference type="SAM" id="Phobius"/>
    </source>
</evidence>
<dbReference type="PATRIC" id="fig|285473.5.peg.4022"/>
<evidence type="ECO:0000256" key="1">
    <source>
        <dbReference type="SAM" id="MobiDB-lite"/>
    </source>
</evidence>
<dbReference type="Gene3D" id="1.10.3210.10">
    <property type="entry name" value="Hypothetical protein af1432"/>
    <property type="match status" value="1"/>
</dbReference>
<dbReference type="GO" id="GO:0071111">
    <property type="term" value="F:cyclic-guanylate-specific phosphodiesterase activity"/>
    <property type="evidence" value="ECO:0007669"/>
    <property type="project" value="UniProtKB-EC"/>
</dbReference>
<dbReference type="InterPro" id="IPR052020">
    <property type="entry name" value="Cyclic_di-GMP/3'3'-cGAMP_PDE"/>
</dbReference>
<reference evidence="3 4" key="1">
    <citation type="submission" date="2016-09" db="EMBL/GenBank/DDBJ databases">
        <title>Streptomyces rubrolavendulae MJM4426 Genome sequencing and assembly.</title>
        <authorList>
            <person name="Kim J.-G."/>
        </authorList>
    </citation>
    <scope>NUCLEOTIDE SEQUENCE [LARGE SCALE GENOMIC DNA]</scope>
    <source>
        <strain evidence="3 4">MJM4426</strain>
    </source>
</reference>
<keyword evidence="3" id="KW-0378">Hydrolase</keyword>
<evidence type="ECO:0000313" key="3">
    <source>
        <dbReference type="EMBL" id="AOT60960.1"/>
    </source>
</evidence>
<name>A0A1D8G675_9ACTN</name>
<evidence type="ECO:0000313" key="4">
    <source>
        <dbReference type="Proteomes" id="UP000095349"/>
    </source>
</evidence>
<dbReference type="KEGG" id="srn:A4G23_03837"/>
<keyword evidence="2" id="KW-1133">Transmembrane helix</keyword>
<feature type="compositionally biased region" description="Low complexity" evidence="1">
    <location>
        <begin position="98"/>
        <end position="126"/>
    </location>
</feature>
<dbReference type="SUPFAM" id="SSF109604">
    <property type="entry name" value="HD-domain/PDEase-like"/>
    <property type="match status" value="1"/>
</dbReference>
<accession>A0A1D8G675</accession>
<feature type="transmembrane region" description="Helical" evidence="2">
    <location>
        <begin position="348"/>
        <end position="364"/>
    </location>
</feature>
<sequence>MSAATAAAGVRVCAGAVAAGGLGWTLWQGVHRPGDALAFGALVAVGVLTCWCPGPPPDARASGAGPYEPAPEAYGSAAEAYGSAAEAYGTEPQGHGPGPTACRPAAGPPGAAAGPPGPASAAPGTALVGARGLVPPETAPAPVAHPAAPVPAGTAPASTAPAPPPAAPVPAGTAPAPPSVAGPPGEREPAPLAAAGALAYALVPGGQPAPQVVAVVLAGALAGAVPHIARGRVPDPDRTAVRLLTLAFAALCAQPLHAPHAPTGPRQVPALLGVLALTALCDAALTALTRRARPAPRPAAPPPTAPPPLAPRYAALLRQEVRRMRGAGPAVCATGAVLALGVAAAGLWALPVLCVPLLLARLALRRRDAVRRTYRQTVASLARATEVAGHTPPGHAHRVAALSLAVGRELGLPADELAVLEYAALLHDIGQLSLVDPVPGGATAPLPDAERRRIALLGGAVARQAGVPAAVAVAVERQAAPYREQPTAARIVRAANAYDELRGRTAPEALRALEHLRHGAGRDYDPAVVESLARVVARGRVGGPGTG</sequence>
<protein>
    <submittedName>
        <fullName evidence="3">Cyclic di-GMP phosphodiesterase response regulator RpfG</fullName>
        <ecNumber evidence="3">3.1.4.52</ecNumber>
    </submittedName>
</protein>
<dbReference type="AlphaFoldDB" id="A0A1D8G675"/>
<dbReference type="PANTHER" id="PTHR45228:SF4">
    <property type="entry name" value="LIPOPROTEIN"/>
    <property type="match status" value="1"/>
</dbReference>